<dbReference type="SMART" id="SM00304">
    <property type="entry name" value="HAMP"/>
    <property type="match status" value="1"/>
</dbReference>
<dbReference type="InterPro" id="IPR024478">
    <property type="entry name" value="HlyB_4HB_MCP"/>
</dbReference>
<dbReference type="GO" id="GO:0004888">
    <property type="term" value="F:transmembrane signaling receptor activity"/>
    <property type="evidence" value="ECO:0007669"/>
    <property type="project" value="InterPro"/>
</dbReference>
<protein>
    <submittedName>
        <fullName evidence="11">Methyl-accepting chemotaxis protein</fullName>
    </submittedName>
</protein>
<dbReference type="EMBL" id="JJRY01000001">
    <property type="protein sequence ID" value="KEF40214.1"/>
    <property type="molecule type" value="Genomic_DNA"/>
</dbReference>
<proteinExistence type="inferred from homology"/>
<dbReference type="PROSITE" id="PS50885">
    <property type="entry name" value="HAMP"/>
    <property type="match status" value="1"/>
</dbReference>
<keyword evidence="8" id="KW-0812">Transmembrane</keyword>
<keyword evidence="4 6" id="KW-0807">Transducer</keyword>
<dbReference type="PROSITE" id="PS50111">
    <property type="entry name" value="CHEMOTAXIS_TRANSDUC_2"/>
    <property type="match status" value="1"/>
</dbReference>
<evidence type="ECO:0000256" key="5">
    <source>
        <dbReference type="ARBA" id="ARBA00029447"/>
    </source>
</evidence>
<feature type="domain" description="Methyl-accepting transducer" evidence="9">
    <location>
        <begin position="276"/>
        <end position="512"/>
    </location>
</feature>
<dbReference type="PANTHER" id="PTHR32089:SF112">
    <property type="entry name" value="LYSOZYME-LIKE PROTEIN-RELATED"/>
    <property type="match status" value="1"/>
</dbReference>
<comment type="caution">
    <text evidence="11">The sequence shown here is derived from an EMBL/GenBank/DDBJ whole genome shotgun (WGS) entry which is preliminary data.</text>
</comment>
<accession>A0A072NRC0</accession>
<dbReference type="SUPFAM" id="SSF58104">
    <property type="entry name" value="Methyl-accepting chemotaxis protein (MCP) signaling domain"/>
    <property type="match status" value="1"/>
</dbReference>
<dbReference type="Proteomes" id="UP000027936">
    <property type="component" value="Unassembled WGS sequence"/>
</dbReference>
<keyword evidence="3 8" id="KW-0472">Membrane</keyword>
<dbReference type="CDD" id="cd06225">
    <property type="entry name" value="HAMP"/>
    <property type="match status" value="1"/>
</dbReference>
<dbReference type="PRINTS" id="PR00260">
    <property type="entry name" value="CHEMTRNSDUCR"/>
</dbReference>
<sequence>MKLTVARKMYLGFSAVLVLLLVMAGFSYYQIAETKNTYENVLNDRVEKINLVRGMLEVTKDIEIANLAYLIIGNDESLAAYEESLAQFNKLSTQLKSLLNTEKGKKLLDEIDQYSTQYIDLAQKTIFLKKANNLKYMDDITKEAPLIMQSISNKAEEMIIYQTNELNNARNQTMDEVKGIQFGLVILSIIALLLGAGIAFYISRIISNPVRKIAIAADKIADGDLTQEEIQIKNKDEIGDLAHAFNNMTFNLRQVIQQINSSSEQVAASSEELQATSEQATEATEQIASAIQEVASGSETQVSSSKQSAIAMEEVSMGIQRIAESSTTVRDSAQEATALSEQGYQSLQAAIHQMESIEEGTQNTTAAIKNLTERSKEIGNIIGVITDISEQTNLLALNAAIEAARAGEHGRGFTVVADEVRKLADQSRDSASQIVQLIQEIQKDTETANNEMMQNIKEVDIGKNVIQETGTAFQQVLNAVEQVNTQIQEVSAASEQISANTEQVTASVEQLAQIAKEASEQSQGVAAASEEQLASMEEISTSSESLSKLAQELQELIARFKI</sequence>
<dbReference type="SMART" id="SM00283">
    <property type="entry name" value="MA"/>
    <property type="match status" value="1"/>
</dbReference>
<evidence type="ECO:0000313" key="12">
    <source>
        <dbReference type="Proteomes" id="UP000027936"/>
    </source>
</evidence>
<dbReference type="Pfam" id="PF00015">
    <property type="entry name" value="MCPsignal"/>
    <property type="match status" value="1"/>
</dbReference>
<evidence type="ECO:0000256" key="2">
    <source>
        <dbReference type="ARBA" id="ARBA00022475"/>
    </source>
</evidence>
<evidence type="ECO:0000256" key="1">
    <source>
        <dbReference type="ARBA" id="ARBA00004236"/>
    </source>
</evidence>
<feature type="transmembrane region" description="Helical" evidence="8">
    <location>
        <begin position="180"/>
        <end position="202"/>
    </location>
</feature>
<evidence type="ECO:0000256" key="8">
    <source>
        <dbReference type="SAM" id="Phobius"/>
    </source>
</evidence>
<evidence type="ECO:0000259" key="10">
    <source>
        <dbReference type="PROSITE" id="PS50885"/>
    </source>
</evidence>
<reference evidence="11 12" key="1">
    <citation type="submission" date="2014-04" db="EMBL/GenBank/DDBJ databases">
        <title>Draft genome sequence of Bacillus azotoformans MEV2011, a (co-) denitrifying strain unable to grow in the presence of oxygen.</title>
        <authorList>
            <person name="Nielsen M."/>
            <person name="Schreiber L."/>
            <person name="Finster K."/>
            <person name="Schramm A."/>
        </authorList>
    </citation>
    <scope>NUCLEOTIDE SEQUENCE [LARGE SCALE GENOMIC DNA]</scope>
    <source>
        <strain evidence="11 12">MEV2011</strain>
    </source>
</reference>
<dbReference type="GO" id="GO:0007165">
    <property type="term" value="P:signal transduction"/>
    <property type="evidence" value="ECO:0007669"/>
    <property type="project" value="UniProtKB-KW"/>
</dbReference>
<dbReference type="Gene3D" id="6.10.340.10">
    <property type="match status" value="1"/>
</dbReference>
<keyword evidence="2" id="KW-1003">Cell membrane</keyword>
<evidence type="ECO:0000256" key="7">
    <source>
        <dbReference type="SAM" id="Coils"/>
    </source>
</evidence>
<dbReference type="OrthoDB" id="107771at2"/>
<evidence type="ECO:0000256" key="3">
    <source>
        <dbReference type="ARBA" id="ARBA00023136"/>
    </source>
</evidence>
<feature type="coiled-coil region" evidence="7">
    <location>
        <begin position="266"/>
        <end position="293"/>
    </location>
</feature>
<keyword evidence="7" id="KW-0175">Coiled coil</keyword>
<dbReference type="PATRIC" id="fig|1348973.3.peg.225"/>
<evidence type="ECO:0000256" key="4">
    <source>
        <dbReference type="ARBA" id="ARBA00023224"/>
    </source>
</evidence>
<organism evidence="11 12">
    <name type="scientific">Schinkia azotoformans MEV2011</name>
    <dbReference type="NCBI Taxonomy" id="1348973"/>
    <lineage>
        <taxon>Bacteria</taxon>
        <taxon>Bacillati</taxon>
        <taxon>Bacillota</taxon>
        <taxon>Bacilli</taxon>
        <taxon>Bacillales</taxon>
        <taxon>Bacillaceae</taxon>
        <taxon>Calidifontibacillus/Schinkia group</taxon>
        <taxon>Schinkia</taxon>
    </lineage>
</organism>
<dbReference type="Gene3D" id="1.10.287.950">
    <property type="entry name" value="Methyl-accepting chemotaxis protein"/>
    <property type="match status" value="1"/>
</dbReference>
<dbReference type="PANTHER" id="PTHR32089">
    <property type="entry name" value="METHYL-ACCEPTING CHEMOTAXIS PROTEIN MCPB"/>
    <property type="match status" value="1"/>
</dbReference>
<dbReference type="InterPro" id="IPR004090">
    <property type="entry name" value="Chemotax_Me-accpt_rcpt"/>
</dbReference>
<comment type="similarity">
    <text evidence="5">Belongs to the methyl-accepting chemotaxis (MCP) protein family.</text>
</comment>
<dbReference type="AlphaFoldDB" id="A0A072NRC0"/>
<feature type="domain" description="HAMP" evidence="10">
    <location>
        <begin position="204"/>
        <end position="257"/>
    </location>
</feature>
<dbReference type="InterPro" id="IPR003660">
    <property type="entry name" value="HAMP_dom"/>
</dbReference>
<dbReference type="InterPro" id="IPR004089">
    <property type="entry name" value="MCPsignal_dom"/>
</dbReference>
<evidence type="ECO:0000256" key="6">
    <source>
        <dbReference type="PROSITE-ProRule" id="PRU00284"/>
    </source>
</evidence>
<dbReference type="RefSeq" id="WP_035192575.1">
    <property type="nucleotide sequence ID" value="NZ_JJRY01000001.1"/>
</dbReference>
<evidence type="ECO:0000259" key="9">
    <source>
        <dbReference type="PROSITE" id="PS50111"/>
    </source>
</evidence>
<dbReference type="Pfam" id="PF12729">
    <property type="entry name" value="4HB_MCP_1"/>
    <property type="match status" value="1"/>
</dbReference>
<keyword evidence="8" id="KW-1133">Transmembrane helix</keyword>
<evidence type="ECO:0000313" key="11">
    <source>
        <dbReference type="EMBL" id="KEF40214.1"/>
    </source>
</evidence>
<dbReference type="GO" id="GO:0006935">
    <property type="term" value="P:chemotaxis"/>
    <property type="evidence" value="ECO:0007669"/>
    <property type="project" value="InterPro"/>
</dbReference>
<name>A0A072NRC0_SCHAZ</name>
<dbReference type="CDD" id="cd11386">
    <property type="entry name" value="MCP_signal"/>
    <property type="match status" value="1"/>
</dbReference>
<dbReference type="Pfam" id="PF00672">
    <property type="entry name" value="HAMP"/>
    <property type="match status" value="1"/>
</dbReference>
<comment type="subcellular location">
    <subcellularLocation>
        <location evidence="1">Cell membrane</location>
    </subcellularLocation>
</comment>
<dbReference type="GO" id="GO:0005886">
    <property type="term" value="C:plasma membrane"/>
    <property type="evidence" value="ECO:0007669"/>
    <property type="project" value="UniProtKB-SubCell"/>
</dbReference>
<gene>
    <name evidence="11" type="ORF">M670_00233</name>
</gene>